<reference evidence="2 3" key="1">
    <citation type="submission" date="2019-04" db="EMBL/GenBank/DDBJ databases">
        <title>Chitiniphilus eburnea sp. nov., a novel chitinolytic bacterium isolated from aquaculture sludge.</title>
        <authorList>
            <person name="Sheng M."/>
        </authorList>
    </citation>
    <scope>NUCLEOTIDE SEQUENCE [LARGE SCALE GENOMIC DNA]</scope>
    <source>
        <strain evidence="2 3">HX-2-15</strain>
    </source>
</reference>
<dbReference type="Proteomes" id="UP000310016">
    <property type="component" value="Unassembled WGS sequence"/>
</dbReference>
<keyword evidence="1" id="KW-0472">Membrane</keyword>
<proteinExistence type="predicted"/>
<dbReference type="RefSeq" id="WP_136771906.1">
    <property type="nucleotide sequence ID" value="NZ_CP156074.1"/>
</dbReference>
<feature type="transmembrane region" description="Helical" evidence="1">
    <location>
        <begin position="35"/>
        <end position="55"/>
    </location>
</feature>
<keyword evidence="1" id="KW-1133">Transmembrane helix</keyword>
<protein>
    <submittedName>
        <fullName evidence="2">Uncharacterized protein</fullName>
    </submittedName>
</protein>
<name>A0A4U0Q921_9NEIS</name>
<organism evidence="2 3">
    <name type="scientific">Chitiniphilus eburneus</name>
    <dbReference type="NCBI Taxonomy" id="2571148"/>
    <lineage>
        <taxon>Bacteria</taxon>
        <taxon>Pseudomonadati</taxon>
        <taxon>Pseudomonadota</taxon>
        <taxon>Betaproteobacteria</taxon>
        <taxon>Neisseriales</taxon>
        <taxon>Chitinibacteraceae</taxon>
        <taxon>Chitiniphilus</taxon>
    </lineage>
</organism>
<dbReference type="EMBL" id="SUMF01000002">
    <property type="protein sequence ID" value="TJZ77430.1"/>
    <property type="molecule type" value="Genomic_DNA"/>
</dbReference>
<comment type="caution">
    <text evidence="2">The sequence shown here is derived from an EMBL/GenBank/DDBJ whole genome shotgun (WGS) entry which is preliminary data.</text>
</comment>
<evidence type="ECO:0000313" key="3">
    <source>
        <dbReference type="Proteomes" id="UP000310016"/>
    </source>
</evidence>
<keyword evidence="1" id="KW-0812">Transmembrane</keyword>
<keyword evidence="3" id="KW-1185">Reference proteome</keyword>
<evidence type="ECO:0000313" key="2">
    <source>
        <dbReference type="EMBL" id="TJZ77430.1"/>
    </source>
</evidence>
<dbReference type="AlphaFoldDB" id="A0A4U0Q921"/>
<accession>A0A4U0Q921</accession>
<sequence>MFALLRILIILVVVIVGWAAFKYQRTRDPFWPRLIRWTLTVALAGGVIGVIGLIVQRLVET</sequence>
<gene>
    <name evidence="2" type="ORF">FAZ21_03585</name>
</gene>
<evidence type="ECO:0000256" key="1">
    <source>
        <dbReference type="SAM" id="Phobius"/>
    </source>
</evidence>